<keyword evidence="2" id="KW-1185">Reference proteome</keyword>
<organism evidence="1 2">
    <name type="scientific">Nibricoccus aquaticus</name>
    <dbReference type="NCBI Taxonomy" id="2576891"/>
    <lineage>
        <taxon>Bacteria</taxon>
        <taxon>Pseudomonadati</taxon>
        <taxon>Verrucomicrobiota</taxon>
        <taxon>Opitutia</taxon>
        <taxon>Opitutales</taxon>
        <taxon>Opitutaceae</taxon>
        <taxon>Nibricoccus</taxon>
    </lineage>
</organism>
<dbReference type="EMBL" id="CP023344">
    <property type="protein sequence ID" value="ATC63574.1"/>
    <property type="molecule type" value="Genomic_DNA"/>
</dbReference>
<evidence type="ECO:0000313" key="1">
    <source>
        <dbReference type="EMBL" id="ATC63574.1"/>
    </source>
</evidence>
<dbReference type="SUPFAM" id="SSF52540">
    <property type="entry name" value="P-loop containing nucleoside triphosphate hydrolases"/>
    <property type="match status" value="1"/>
</dbReference>
<dbReference type="KEGG" id="vbh:CMV30_06180"/>
<dbReference type="Proteomes" id="UP000217265">
    <property type="component" value="Chromosome"/>
</dbReference>
<reference evidence="1 2" key="1">
    <citation type="submission" date="2017-09" db="EMBL/GenBank/DDBJ databases">
        <title>Complete genome sequence of Verrucomicrobial strain HZ-65, isolated from freshwater.</title>
        <authorList>
            <person name="Choi A."/>
        </authorList>
    </citation>
    <scope>NUCLEOTIDE SEQUENCE [LARGE SCALE GENOMIC DNA]</scope>
    <source>
        <strain evidence="1 2">HZ-65</strain>
    </source>
</reference>
<sequence>MKASVKGAAKEVIERAKRPGELKQYTLFTNLGLGRTQSTTTRNGRLLKEERDSLRSAILDGLPETEHVEVEIIDAGFLQAAVNRHRAIRETYFASPVFQSWHENWQLLEKQKHGETLLPMVGRKKQLDELKEMLSDPDVAFIGISGASGMGKSRLLLEACTEIASETFFVRNTAKTSMMAADLKSYASGQQVLIVVEDLRQEEAKAFAEQAILTAGLRIVATIPAEEHLPQLNLGEMPQIKSLRVLPLTYNDARELLKVAQTKLSNNDIDWAIQEAGGNPQILLVASELGSPLRVHQTTLKQRVAAKFVQRSEALFGPPVISALELLSCLSPFPTNRSEPVVALKSCLTLSADLGTLRHYRDRLADAGFLEVSGRDRNDVSVSPPLLATFLLERLIGDDSARVLKIYQALDDDGKKRLIERLISVDSSAGEGLWNYVFGPTGPFAAAGAIEMEIDALLDLVRAAPRQTAMFLVKRADELLGLVEQSKHKAGEGLAGLLSPELTAHQHNQKIDGIRSRIRGLLHGLAYHGDSGEIVFPLLERFAVADHADQLGGNFKKLFLECFTPWYYSFPVPPSERWCTVQRLLKDSSKEVRSLGVEAIFIISDPPHSLSGQTVQNWRISDAPRTLQWKEVFEHRELGFSAHFKLALKSGPHREQALKRLGGAIHELQHLPPERGIKFHRLIVGSFFKDRLKLDPSDVLSGLWREKKRLVEYLEKHSAEKWVEQIPPILKEVHGMMDKFFRGSILLRLQIWIDEGSMYGWDEDPKTGRRRYEDEIKGIARELVEKPALLIPKLRKAMAASKKYHATQLAYEIGILDRKLECWNRMGTFQSSAEDLWLFAAYCNGLKQHALARVQKYLDEMPAGTDEAMLTILRFLGPSKDNRERLQKMIRRKGIKPDVLGWSLCSGNWIHDLPPKEVRIIFLYVESPHTPEAYYSLLQLFSFYLHGKTLMSPLLFGIAERVLTRACDQRQDTDYDRNTVASAYVRSTPVKGVKIFERQLERILKVGWKAYGSIWNPVGGSSGSLDFMRAAVELFPQRVYCATLDYLGSKRRVGHFNDEAVLFDLKKHQEILLKVAKDENRRAILASHLVSTQPHFWEFVFQLIFRFPEDQRMRNALIGLFDESFGWGEHSDRLTTAIKDLEKSKKASDLPPHGALFIAEAIRVLAKRRAELSARTMNG</sequence>
<accession>A0A290Q509</accession>
<gene>
    <name evidence="1" type="ORF">CMV30_06180</name>
</gene>
<proteinExistence type="predicted"/>
<protein>
    <submittedName>
        <fullName evidence="1">Uncharacterized protein</fullName>
    </submittedName>
</protein>
<dbReference type="AlphaFoldDB" id="A0A290Q509"/>
<dbReference type="InterPro" id="IPR027417">
    <property type="entry name" value="P-loop_NTPase"/>
</dbReference>
<dbReference type="Gene3D" id="3.40.50.300">
    <property type="entry name" value="P-loop containing nucleotide triphosphate hydrolases"/>
    <property type="match status" value="1"/>
</dbReference>
<evidence type="ECO:0000313" key="2">
    <source>
        <dbReference type="Proteomes" id="UP000217265"/>
    </source>
</evidence>
<name>A0A290Q509_9BACT</name>